<dbReference type="PANTHER" id="PTHR47399:SF1">
    <property type="entry name" value="TRANSMEMBRANE PROTEIN 121B"/>
    <property type="match status" value="1"/>
</dbReference>
<evidence type="ECO:0000313" key="4">
    <source>
        <dbReference type="Proteomes" id="UP000275408"/>
    </source>
</evidence>
<reference evidence="3 4" key="1">
    <citation type="journal article" date="2018" name="Sci. Rep.">
        <title>Comparative analysis of the Pocillopora damicornis genome highlights role of immune system in coral evolution.</title>
        <authorList>
            <person name="Cunning R."/>
            <person name="Bay R.A."/>
            <person name="Gillette P."/>
            <person name="Baker A.C."/>
            <person name="Traylor-Knowles N."/>
        </authorList>
    </citation>
    <scope>NUCLEOTIDE SEQUENCE [LARGE SCALE GENOMIC DNA]</scope>
    <source>
        <strain evidence="3">RSMAS</strain>
        <tissue evidence="3">Whole animal</tissue>
    </source>
</reference>
<keyword evidence="2" id="KW-1133">Transmembrane helix</keyword>
<feature type="transmembrane region" description="Helical" evidence="2">
    <location>
        <begin position="431"/>
        <end position="448"/>
    </location>
</feature>
<feature type="transmembrane region" description="Helical" evidence="2">
    <location>
        <begin position="205"/>
        <end position="228"/>
    </location>
</feature>
<feature type="transmembrane region" description="Helical" evidence="2">
    <location>
        <begin position="328"/>
        <end position="352"/>
    </location>
</feature>
<keyword evidence="2" id="KW-0472">Membrane</keyword>
<dbReference type="PANTHER" id="PTHR47399">
    <property type="entry name" value="TRANSMEMBRANE PROTEIN 121B"/>
    <property type="match status" value="1"/>
</dbReference>
<evidence type="ECO:0000313" key="3">
    <source>
        <dbReference type="EMBL" id="RMX54707.1"/>
    </source>
</evidence>
<sequence>MDCRFVLVGRFLAFLLLFVQCGFLTAFPVWYKDDFRLMPLLLLFSPTLVYYVFCLTTATKLHKVFRTWGLYVFFGLIPYIVIIFALCGDVLDKNNFLSPTCLKVILCITPVVFLILVNTASDLGEHEKYTTLVWSLSIVTTIDLVDGVEMLDIVLDERENSHGIPKEFGYAIVAVACGSFLLTLLQIAKNKLKEGTVSPRKGVVILANVLQIIFVNLAFMVMRLVVVIKYNKDENESLFIMKNQCRSTGSDRANLIYNSNNSNLSFKMTHSLLAWVARTAFFIVMILQYISFASYPARYENQNGWYALLLLYIPSLILWFLVVCNEKLITWVFSVWGLYVWLALVPIIGVIFGRIKEKIEKDLFFGPDVLTMTLCLTPLLLLLLLNTFEIESKGRELVLKLAFQITLDLFDGIEMLQVILEESEVSIPRSFENAIIAFVCISFMLSHFQLEENRFLDTSIYKYLAVIRITLQILLGNCVFLGLRLALFFKFKRNASIFIAKNGILIIHGILEIFQCSQFASSSFRQLSYIK</sequence>
<feature type="transmembrane region" description="Helical" evidence="2">
    <location>
        <begin position="68"/>
        <end position="91"/>
    </location>
</feature>
<feature type="transmembrane region" description="Helical" evidence="2">
    <location>
        <begin position="12"/>
        <end position="31"/>
    </location>
</feature>
<name>A0A3M6UM09_POCDA</name>
<dbReference type="EMBL" id="RCHS01001212">
    <property type="protein sequence ID" value="RMX54707.1"/>
    <property type="molecule type" value="Genomic_DNA"/>
</dbReference>
<dbReference type="Proteomes" id="UP000275408">
    <property type="component" value="Unassembled WGS sequence"/>
</dbReference>
<evidence type="ECO:0000256" key="2">
    <source>
        <dbReference type="SAM" id="Phobius"/>
    </source>
</evidence>
<keyword evidence="2" id="KW-0812">Transmembrane</keyword>
<proteinExistence type="inferred from homology"/>
<dbReference type="InterPro" id="IPR032776">
    <property type="entry name" value="CECR6/TMEM121"/>
</dbReference>
<accession>A0A3M6UM09</accession>
<feature type="transmembrane region" description="Helical" evidence="2">
    <location>
        <begin position="97"/>
        <end position="117"/>
    </location>
</feature>
<comment type="similarity">
    <text evidence="1">Belongs to the TMEM121 family.</text>
</comment>
<feature type="transmembrane region" description="Helical" evidence="2">
    <location>
        <begin position="37"/>
        <end position="56"/>
    </location>
</feature>
<gene>
    <name evidence="3" type="ORF">pdam_00011536</name>
</gene>
<feature type="transmembrane region" description="Helical" evidence="2">
    <location>
        <begin position="460"/>
        <end position="483"/>
    </location>
</feature>
<dbReference type="OrthoDB" id="5964337at2759"/>
<organism evidence="3 4">
    <name type="scientific">Pocillopora damicornis</name>
    <name type="common">Cauliflower coral</name>
    <name type="synonym">Millepora damicornis</name>
    <dbReference type="NCBI Taxonomy" id="46731"/>
    <lineage>
        <taxon>Eukaryota</taxon>
        <taxon>Metazoa</taxon>
        <taxon>Cnidaria</taxon>
        <taxon>Anthozoa</taxon>
        <taxon>Hexacorallia</taxon>
        <taxon>Scleractinia</taxon>
        <taxon>Astrocoeniina</taxon>
        <taxon>Pocilloporidae</taxon>
        <taxon>Pocillopora</taxon>
    </lineage>
</organism>
<feature type="transmembrane region" description="Helical" evidence="2">
    <location>
        <begin position="364"/>
        <end position="385"/>
    </location>
</feature>
<dbReference type="AlphaFoldDB" id="A0A3M6UM09"/>
<comment type="caution">
    <text evidence="3">The sequence shown here is derived from an EMBL/GenBank/DDBJ whole genome shotgun (WGS) entry which is preliminary data.</text>
</comment>
<protein>
    <submittedName>
        <fullName evidence="3">Uncharacterized protein</fullName>
    </submittedName>
</protein>
<feature type="transmembrane region" description="Helical" evidence="2">
    <location>
        <begin position="304"/>
        <end position="322"/>
    </location>
</feature>
<feature type="transmembrane region" description="Helical" evidence="2">
    <location>
        <begin position="272"/>
        <end position="292"/>
    </location>
</feature>
<dbReference type="Pfam" id="PF14997">
    <property type="entry name" value="CECR6_TMEM121"/>
    <property type="match status" value="2"/>
</dbReference>
<evidence type="ECO:0000256" key="1">
    <source>
        <dbReference type="ARBA" id="ARBA00007711"/>
    </source>
</evidence>
<feature type="transmembrane region" description="Helical" evidence="2">
    <location>
        <begin position="168"/>
        <end position="185"/>
    </location>
</feature>
<dbReference type="InterPro" id="IPR026624">
    <property type="entry name" value="CECR6"/>
</dbReference>
<keyword evidence="4" id="KW-1185">Reference proteome</keyword>